<organism evidence="1 2">
    <name type="scientific">Chitinophaga defluvii</name>
    <dbReference type="NCBI Taxonomy" id="3163343"/>
    <lineage>
        <taxon>Bacteria</taxon>
        <taxon>Pseudomonadati</taxon>
        <taxon>Bacteroidota</taxon>
        <taxon>Chitinophagia</taxon>
        <taxon>Chitinophagales</taxon>
        <taxon>Chitinophagaceae</taxon>
        <taxon>Chitinophaga</taxon>
    </lineage>
</organism>
<protein>
    <recommendedName>
        <fullName evidence="3">XRE family transcriptional regulator</fullName>
    </recommendedName>
</protein>
<keyword evidence="2" id="KW-1185">Reference proteome</keyword>
<dbReference type="EMBL" id="JBEXAC010000002">
    <property type="protein sequence ID" value="MET6999836.1"/>
    <property type="molecule type" value="Genomic_DNA"/>
</dbReference>
<dbReference type="RefSeq" id="WP_354662397.1">
    <property type="nucleotide sequence ID" value="NZ_JBEXAC010000002.1"/>
</dbReference>
<sequence length="128" mass="14277">MKKVLFTVEKTKTGFAAYAVDDAIPVGTTGKSMSDLRSNILDALNTYREHKGEKIATSADVILQLDLQQFFEYYNVLNAKGLSVRIGMNETLLSQYVNGQKHPSEKQVQKILQGVKDLGKELTQLELV</sequence>
<name>A0ABV2TA35_9BACT</name>
<proteinExistence type="predicted"/>
<comment type="caution">
    <text evidence="1">The sequence shown here is derived from an EMBL/GenBank/DDBJ whole genome shotgun (WGS) entry which is preliminary data.</text>
</comment>
<reference evidence="1 2" key="1">
    <citation type="submission" date="2024-06" db="EMBL/GenBank/DDBJ databases">
        <title>Chitinophaga defluvii sp. nov., isolated from municipal sewage.</title>
        <authorList>
            <person name="Zhang L."/>
        </authorList>
    </citation>
    <scope>NUCLEOTIDE SEQUENCE [LARGE SCALE GENOMIC DNA]</scope>
    <source>
        <strain evidence="1 2">H8</strain>
    </source>
</reference>
<evidence type="ECO:0000313" key="2">
    <source>
        <dbReference type="Proteomes" id="UP001549749"/>
    </source>
</evidence>
<evidence type="ECO:0000313" key="1">
    <source>
        <dbReference type="EMBL" id="MET6999836.1"/>
    </source>
</evidence>
<gene>
    <name evidence="1" type="ORF">ABR189_20770</name>
</gene>
<evidence type="ECO:0008006" key="3">
    <source>
        <dbReference type="Google" id="ProtNLM"/>
    </source>
</evidence>
<accession>A0ABV2TA35</accession>
<dbReference type="Proteomes" id="UP001549749">
    <property type="component" value="Unassembled WGS sequence"/>
</dbReference>